<dbReference type="Pfam" id="PF00035">
    <property type="entry name" value="dsrm"/>
    <property type="match status" value="1"/>
</dbReference>
<evidence type="ECO:0000256" key="1">
    <source>
        <dbReference type="PROSITE-ProRule" id="PRU00266"/>
    </source>
</evidence>
<gene>
    <name evidence="3" type="ORF">HanXRQr2_Chr03g0109971</name>
</gene>
<keyword evidence="1" id="KW-0694">RNA-binding</keyword>
<organism evidence="3 4">
    <name type="scientific">Helianthus annuus</name>
    <name type="common">Common sunflower</name>
    <dbReference type="NCBI Taxonomy" id="4232"/>
    <lineage>
        <taxon>Eukaryota</taxon>
        <taxon>Viridiplantae</taxon>
        <taxon>Streptophyta</taxon>
        <taxon>Embryophyta</taxon>
        <taxon>Tracheophyta</taxon>
        <taxon>Spermatophyta</taxon>
        <taxon>Magnoliopsida</taxon>
        <taxon>eudicotyledons</taxon>
        <taxon>Gunneridae</taxon>
        <taxon>Pentapetalae</taxon>
        <taxon>asterids</taxon>
        <taxon>campanulids</taxon>
        <taxon>Asterales</taxon>
        <taxon>Asteraceae</taxon>
        <taxon>Asteroideae</taxon>
        <taxon>Heliantheae alliance</taxon>
        <taxon>Heliantheae</taxon>
        <taxon>Helianthus</taxon>
    </lineage>
</organism>
<sequence length="147" mass="16644">MLDIVFESTSSDSLTCRSWCLFEFSSLKKFGYPMRCTIEGLRMTLQPQPKVSTGMGVNNELYTQVEIDGDVWGKGLGMTWDEAKMQAAEAAFQNLKAKIGQFPQKHQLSSRSFQGMPTKRFRPEDPRVMQRMAASARYPKHNASLVP</sequence>
<evidence type="ECO:0000313" key="4">
    <source>
        <dbReference type="Proteomes" id="UP000215914"/>
    </source>
</evidence>
<dbReference type="Gene3D" id="3.30.160.20">
    <property type="match status" value="1"/>
</dbReference>
<dbReference type="AlphaFoldDB" id="A0A9K3NVP2"/>
<dbReference type="GO" id="GO:0016787">
    <property type="term" value="F:hydrolase activity"/>
    <property type="evidence" value="ECO:0007669"/>
    <property type="project" value="UniProtKB-KW"/>
</dbReference>
<dbReference type="PROSITE" id="PS50137">
    <property type="entry name" value="DS_RBD"/>
    <property type="match status" value="1"/>
</dbReference>
<comment type="caution">
    <text evidence="3">The sequence shown here is derived from an EMBL/GenBank/DDBJ whole genome shotgun (WGS) entry which is preliminary data.</text>
</comment>
<dbReference type="GO" id="GO:0003723">
    <property type="term" value="F:RNA binding"/>
    <property type="evidence" value="ECO:0007669"/>
    <property type="project" value="UniProtKB-UniRule"/>
</dbReference>
<dbReference type="InterPro" id="IPR014720">
    <property type="entry name" value="dsRBD_dom"/>
</dbReference>
<evidence type="ECO:0000259" key="2">
    <source>
        <dbReference type="PROSITE" id="PS50137"/>
    </source>
</evidence>
<evidence type="ECO:0000313" key="3">
    <source>
        <dbReference type="EMBL" id="KAF5814341.1"/>
    </source>
</evidence>
<dbReference type="Proteomes" id="UP000215914">
    <property type="component" value="Unassembled WGS sequence"/>
</dbReference>
<dbReference type="EMBL" id="MNCJ02000318">
    <property type="protein sequence ID" value="KAF5814341.1"/>
    <property type="molecule type" value="Genomic_DNA"/>
</dbReference>
<dbReference type="SUPFAM" id="SSF54768">
    <property type="entry name" value="dsRNA-binding domain-like"/>
    <property type="match status" value="1"/>
</dbReference>
<proteinExistence type="predicted"/>
<keyword evidence="3" id="KW-0378">Hydrolase</keyword>
<name>A0A9K3NVP2_HELAN</name>
<dbReference type="Gramene" id="mRNA:HanXRQr2_Chr03g0109971">
    <property type="protein sequence ID" value="mRNA:HanXRQr2_Chr03g0109971"/>
    <property type="gene ID" value="HanXRQr2_Chr03g0109971"/>
</dbReference>
<keyword evidence="4" id="KW-1185">Reference proteome</keyword>
<protein>
    <recommendedName>
        <fullName evidence="2">DRBM domain-containing protein</fullName>
    </recommendedName>
</protein>
<reference evidence="3" key="1">
    <citation type="journal article" date="2017" name="Nature">
        <title>The sunflower genome provides insights into oil metabolism, flowering and Asterid evolution.</title>
        <authorList>
            <person name="Badouin H."/>
            <person name="Gouzy J."/>
            <person name="Grassa C.J."/>
            <person name="Murat F."/>
            <person name="Staton S.E."/>
            <person name="Cottret L."/>
            <person name="Lelandais-Briere C."/>
            <person name="Owens G.L."/>
            <person name="Carrere S."/>
            <person name="Mayjonade B."/>
            <person name="Legrand L."/>
            <person name="Gill N."/>
            <person name="Kane N.C."/>
            <person name="Bowers J.E."/>
            <person name="Hubner S."/>
            <person name="Bellec A."/>
            <person name="Berard A."/>
            <person name="Berges H."/>
            <person name="Blanchet N."/>
            <person name="Boniface M.C."/>
            <person name="Brunel D."/>
            <person name="Catrice O."/>
            <person name="Chaidir N."/>
            <person name="Claudel C."/>
            <person name="Donnadieu C."/>
            <person name="Faraut T."/>
            <person name="Fievet G."/>
            <person name="Helmstetter N."/>
            <person name="King M."/>
            <person name="Knapp S.J."/>
            <person name="Lai Z."/>
            <person name="Le Paslier M.C."/>
            <person name="Lippi Y."/>
            <person name="Lorenzon L."/>
            <person name="Mandel J.R."/>
            <person name="Marage G."/>
            <person name="Marchand G."/>
            <person name="Marquand E."/>
            <person name="Bret-Mestries E."/>
            <person name="Morien E."/>
            <person name="Nambeesan S."/>
            <person name="Nguyen T."/>
            <person name="Pegot-Espagnet P."/>
            <person name="Pouilly N."/>
            <person name="Raftis F."/>
            <person name="Sallet E."/>
            <person name="Schiex T."/>
            <person name="Thomas J."/>
            <person name="Vandecasteele C."/>
            <person name="Vares D."/>
            <person name="Vear F."/>
            <person name="Vautrin S."/>
            <person name="Crespi M."/>
            <person name="Mangin B."/>
            <person name="Burke J.M."/>
            <person name="Salse J."/>
            <person name="Munos S."/>
            <person name="Vincourt P."/>
            <person name="Rieseberg L.H."/>
            <person name="Langlade N.B."/>
        </authorList>
    </citation>
    <scope>NUCLEOTIDE SEQUENCE</scope>
    <source>
        <tissue evidence="3">Leaves</tissue>
    </source>
</reference>
<reference evidence="3" key="2">
    <citation type="submission" date="2020-06" db="EMBL/GenBank/DDBJ databases">
        <title>Helianthus annuus Genome sequencing and assembly Release 2.</title>
        <authorList>
            <person name="Gouzy J."/>
            <person name="Langlade N."/>
            <person name="Munos S."/>
        </authorList>
    </citation>
    <scope>NUCLEOTIDE SEQUENCE</scope>
    <source>
        <tissue evidence="3">Leaves</tissue>
    </source>
</reference>
<feature type="domain" description="DRBM" evidence="2">
    <location>
        <begin position="50"/>
        <end position="97"/>
    </location>
</feature>
<accession>A0A9K3NVP2</accession>